<dbReference type="RefSeq" id="XP_046007290.1">
    <property type="nucleotide sequence ID" value="XM_046151647.1"/>
</dbReference>
<keyword evidence="5" id="KW-1185">Reference proteome</keyword>
<feature type="compositionally biased region" description="Low complexity" evidence="1">
    <location>
        <begin position="254"/>
        <end position="270"/>
    </location>
</feature>
<proteinExistence type="predicted"/>
<dbReference type="PANTHER" id="PTHR36855">
    <property type="entry name" value="CHROMOSOME 10, WHOLE GENOME SHOTGUN SEQUENCE"/>
    <property type="match status" value="1"/>
</dbReference>
<sequence>MADNAAVPSAGLAGVQRRAADSPDAKYRAFDTYPWTKDRPFTAQLASALEAAAQSPGSSLVSAALAARTARFEQQTKIKIDPAAYQAWLTANNARQPPLVPEQIVMAESMAVTDPAERRFAQLLVELGEPLGRIALQTEAQNAASGGEVASSSSPVAVPQASEADAEVDGTVPSWQAAAPKAELYVPRDVDSSGGSGGGKEQYPKKFMEIVEFIQTGKPIEGIRKIPDTVVEDPSISTTGKMQAPLKPWERRAAASSGDASSAMATETSS</sequence>
<comment type="caution">
    <text evidence="4">The sequence shown here is derived from an EMBL/GenBank/DDBJ whole genome shotgun (WGS) entry which is preliminary data.</text>
</comment>
<evidence type="ECO:0000313" key="5">
    <source>
        <dbReference type="Proteomes" id="UP000756346"/>
    </source>
</evidence>
<evidence type="ECO:0000313" key="4">
    <source>
        <dbReference type="EMBL" id="KAH7021089.1"/>
    </source>
</evidence>
<feature type="region of interest" description="Disordered" evidence="1">
    <location>
        <begin position="233"/>
        <end position="270"/>
    </location>
</feature>
<dbReference type="Proteomes" id="UP000756346">
    <property type="component" value="Unassembled WGS sequence"/>
</dbReference>
<dbReference type="InterPro" id="IPR040554">
    <property type="entry name" value="KPWE_PEX14_dom"/>
</dbReference>
<name>A0A9P9BKC9_9PEZI</name>
<dbReference type="PANTHER" id="PTHR36855:SF1">
    <property type="entry name" value="PEROXISOME MEMBRANE ANCHOR PROTEIN PEX14P N-TERMINAL DOMAIN-CONTAINING PROTEIN"/>
    <property type="match status" value="1"/>
</dbReference>
<dbReference type="GeneID" id="70181193"/>
<feature type="compositionally biased region" description="Low complexity" evidence="1">
    <location>
        <begin position="145"/>
        <end position="163"/>
    </location>
</feature>
<organism evidence="4 5">
    <name type="scientific">Microdochium trichocladiopsis</name>
    <dbReference type="NCBI Taxonomy" id="1682393"/>
    <lineage>
        <taxon>Eukaryota</taxon>
        <taxon>Fungi</taxon>
        <taxon>Dikarya</taxon>
        <taxon>Ascomycota</taxon>
        <taxon>Pezizomycotina</taxon>
        <taxon>Sordariomycetes</taxon>
        <taxon>Xylariomycetidae</taxon>
        <taxon>Xylariales</taxon>
        <taxon>Microdochiaceae</taxon>
        <taxon>Microdochium</taxon>
    </lineage>
</organism>
<feature type="domain" description="Peroxisomal membrane protein PEX14-like KPWE" evidence="2">
    <location>
        <begin position="202"/>
        <end position="251"/>
    </location>
</feature>
<evidence type="ECO:0000259" key="2">
    <source>
        <dbReference type="Pfam" id="PF17733"/>
    </source>
</evidence>
<gene>
    <name evidence="4" type="ORF">B0I36DRAFT_28834</name>
</gene>
<dbReference type="OrthoDB" id="9936937at2759"/>
<dbReference type="Pfam" id="PF25871">
    <property type="entry name" value="HTH_76"/>
    <property type="match status" value="1"/>
</dbReference>
<feature type="domain" description="PEX14-like helix-turn-helix" evidence="3">
    <location>
        <begin position="25"/>
        <end position="92"/>
    </location>
</feature>
<evidence type="ECO:0000259" key="3">
    <source>
        <dbReference type="Pfam" id="PF25871"/>
    </source>
</evidence>
<reference evidence="4" key="1">
    <citation type="journal article" date="2021" name="Nat. Commun.">
        <title>Genetic determinants of endophytism in the Arabidopsis root mycobiome.</title>
        <authorList>
            <person name="Mesny F."/>
            <person name="Miyauchi S."/>
            <person name="Thiergart T."/>
            <person name="Pickel B."/>
            <person name="Atanasova L."/>
            <person name="Karlsson M."/>
            <person name="Huettel B."/>
            <person name="Barry K.W."/>
            <person name="Haridas S."/>
            <person name="Chen C."/>
            <person name="Bauer D."/>
            <person name="Andreopoulos W."/>
            <person name="Pangilinan J."/>
            <person name="LaButti K."/>
            <person name="Riley R."/>
            <person name="Lipzen A."/>
            <person name="Clum A."/>
            <person name="Drula E."/>
            <person name="Henrissat B."/>
            <person name="Kohler A."/>
            <person name="Grigoriev I.V."/>
            <person name="Martin F.M."/>
            <person name="Hacquard S."/>
        </authorList>
    </citation>
    <scope>NUCLEOTIDE SEQUENCE</scope>
    <source>
        <strain evidence="4">MPI-CAGE-CH-0230</strain>
    </source>
</reference>
<feature type="region of interest" description="Disordered" evidence="1">
    <location>
        <begin position="1"/>
        <end position="21"/>
    </location>
</feature>
<dbReference type="AlphaFoldDB" id="A0A9P9BKC9"/>
<protein>
    <submittedName>
        <fullName evidence="4">Uncharacterized protein</fullName>
    </submittedName>
</protein>
<dbReference type="Pfam" id="PF17733">
    <property type="entry name" value="KPWE_dom"/>
    <property type="match status" value="1"/>
</dbReference>
<feature type="region of interest" description="Disordered" evidence="1">
    <location>
        <begin position="145"/>
        <end position="171"/>
    </location>
</feature>
<evidence type="ECO:0000256" key="1">
    <source>
        <dbReference type="SAM" id="MobiDB-lite"/>
    </source>
</evidence>
<accession>A0A9P9BKC9</accession>
<dbReference type="InterPro" id="IPR058841">
    <property type="entry name" value="HTH_76"/>
</dbReference>
<dbReference type="EMBL" id="JAGTJQ010000010">
    <property type="protein sequence ID" value="KAH7021089.1"/>
    <property type="molecule type" value="Genomic_DNA"/>
</dbReference>